<accession>A0ACC0NLW2</accession>
<evidence type="ECO:0000313" key="1">
    <source>
        <dbReference type="EMBL" id="KAI8553866.1"/>
    </source>
</evidence>
<name>A0ACC0NLW2_RHOML</name>
<sequence>MLLGPTRAEEGSLATKKAEDEGLGCEEGWRSGVRRWRMPEEGCLVAKKVGGRGYGGGEGRMKGICRRSKEFFWSGWLVLIIVLTGIVYNIGRINNPNMALQLHEVPLVEGFDVEGSSKALAAMLVAMEGGNSAMVVATMKWLYGTCEQRREC</sequence>
<organism evidence="1 2">
    <name type="scientific">Rhododendron molle</name>
    <name type="common">Chinese azalea</name>
    <name type="synonym">Azalea mollis</name>
    <dbReference type="NCBI Taxonomy" id="49168"/>
    <lineage>
        <taxon>Eukaryota</taxon>
        <taxon>Viridiplantae</taxon>
        <taxon>Streptophyta</taxon>
        <taxon>Embryophyta</taxon>
        <taxon>Tracheophyta</taxon>
        <taxon>Spermatophyta</taxon>
        <taxon>Magnoliopsida</taxon>
        <taxon>eudicotyledons</taxon>
        <taxon>Gunneridae</taxon>
        <taxon>Pentapetalae</taxon>
        <taxon>asterids</taxon>
        <taxon>Ericales</taxon>
        <taxon>Ericaceae</taxon>
        <taxon>Ericoideae</taxon>
        <taxon>Rhodoreae</taxon>
        <taxon>Rhododendron</taxon>
    </lineage>
</organism>
<reference evidence="1" key="1">
    <citation type="submission" date="2022-02" db="EMBL/GenBank/DDBJ databases">
        <title>Plant Genome Project.</title>
        <authorList>
            <person name="Zhang R.-G."/>
        </authorList>
    </citation>
    <scope>NUCLEOTIDE SEQUENCE</scope>
    <source>
        <strain evidence="1">AT1</strain>
    </source>
</reference>
<dbReference type="EMBL" id="CM046392">
    <property type="protein sequence ID" value="KAI8553866.1"/>
    <property type="molecule type" value="Genomic_DNA"/>
</dbReference>
<comment type="caution">
    <text evidence="1">The sequence shown here is derived from an EMBL/GenBank/DDBJ whole genome shotgun (WGS) entry which is preliminary data.</text>
</comment>
<dbReference type="Proteomes" id="UP001062846">
    <property type="component" value="Chromosome 5"/>
</dbReference>
<keyword evidence="2" id="KW-1185">Reference proteome</keyword>
<protein>
    <submittedName>
        <fullName evidence="1">Uncharacterized protein</fullName>
    </submittedName>
</protein>
<evidence type="ECO:0000313" key="2">
    <source>
        <dbReference type="Proteomes" id="UP001062846"/>
    </source>
</evidence>
<proteinExistence type="predicted"/>
<gene>
    <name evidence="1" type="ORF">RHMOL_Rhmol05G0049000</name>
</gene>